<dbReference type="OrthoDB" id="3541994at2759"/>
<protein>
    <recommendedName>
        <fullName evidence="4">F-box domain-containing protein</fullName>
    </recommendedName>
</protein>
<comment type="caution">
    <text evidence="2">The sequence shown here is derived from an EMBL/GenBank/DDBJ whole genome shotgun (WGS) entry which is preliminary data.</text>
</comment>
<proteinExistence type="predicted"/>
<evidence type="ECO:0000256" key="1">
    <source>
        <dbReference type="SAM" id="MobiDB-lite"/>
    </source>
</evidence>
<reference evidence="2 3" key="1">
    <citation type="submission" date="2020-03" db="EMBL/GenBank/DDBJ databases">
        <title>Draft Genome Sequence of Cudoniella acicularis.</title>
        <authorList>
            <person name="Buettner E."/>
            <person name="Kellner H."/>
        </authorList>
    </citation>
    <scope>NUCLEOTIDE SEQUENCE [LARGE SCALE GENOMIC DNA]</scope>
    <source>
        <strain evidence="2 3">DSM 108380</strain>
    </source>
</reference>
<organism evidence="2 3">
    <name type="scientific">Cudoniella acicularis</name>
    <dbReference type="NCBI Taxonomy" id="354080"/>
    <lineage>
        <taxon>Eukaryota</taxon>
        <taxon>Fungi</taxon>
        <taxon>Dikarya</taxon>
        <taxon>Ascomycota</taxon>
        <taxon>Pezizomycotina</taxon>
        <taxon>Leotiomycetes</taxon>
        <taxon>Helotiales</taxon>
        <taxon>Tricladiaceae</taxon>
        <taxon>Cudoniella</taxon>
    </lineage>
</organism>
<feature type="region of interest" description="Disordered" evidence="1">
    <location>
        <begin position="248"/>
        <end position="269"/>
    </location>
</feature>
<dbReference type="Proteomes" id="UP000566819">
    <property type="component" value="Unassembled WGS sequence"/>
</dbReference>
<gene>
    <name evidence="2" type="ORF">G7Y89_g10366</name>
</gene>
<evidence type="ECO:0000313" key="2">
    <source>
        <dbReference type="EMBL" id="KAF4627786.1"/>
    </source>
</evidence>
<sequence>MSNPSMIIITCEYQARVPIRLCTHIFNRFRLEDGEIEDIVAGLARWRDLKRPRNIRRKIIWSIEGYPEPEHSKDGARDEGISAVDAGRELHFAKRYRLGPGRARCWRVPEFFKVNSITRLLSQPTPSGIKPYFNLPFRTNDNSPGHHDEPTVIAAFLLENVLLKPAAVEKLTHLQSLRNLHLDFNDCLYNDWNNDPPRFIPISGFQDLTGLELYNIYGPLLRYMRELESVLIKCPLLKTLGLSLSDDTRELGSREQDQDEELPPTEEIPWERPSTLQSITAYDYDRSVQKFLDYLYWRHVPLKELHVEGRVHPFKMSSLVVNLDNPEVEVFSLRRLRGENTFGTPKMFLYCFRECKNLRVLNIDIGKAAFDEGHLEQTQLIFRSLEFMEQLDFFNLSDERAVKLYLLIWLKGNRMPLLKTVRFTDTVFRVRRSGKEIDLEKGSPE</sequence>
<dbReference type="EMBL" id="JAAMPI010000911">
    <property type="protein sequence ID" value="KAF4627786.1"/>
    <property type="molecule type" value="Genomic_DNA"/>
</dbReference>
<dbReference type="AlphaFoldDB" id="A0A8H4RFQ0"/>
<name>A0A8H4RFQ0_9HELO</name>
<evidence type="ECO:0000313" key="3">
    <source>
        <dbReference type="Proteomes" id="UP000566819"/>
    </source>
</evidence>
<accession>A0A8H4RFQ0</accession>
<keyword evidence="3" id="KW-1185">Reference proteome</keyword>
<evidence type="ECO:0008006" key="4">
    <source>
        <dbReference type="Google" id="ProtNLM"/>
    </source>
</evidence>